<keyword evidence="4" id="KW-1185">Reference proteome</keyword>
<evidence type="ECO:0008006" key="5">
    <source>
        <dbReference type="Google" id="ProtNLM"/>
    </source>
</evidence>
<protein>
    <recommendedName>
        <fullName evidence="5">SDR family oxidoreductase</fullName>
    </recommendedName>
</protein>
<comment type="caution">
    <text evidence="3">The sequence shown here is derived from an EMBL/GenBank/DDBJ whole genome shotgun (WGS) entry which is preliminary data.</text>
</comment>
<dbReference type="CDD" id="cd05233">
    <property type="entry name" value="SDR_c"/>
    <property type="match status" value="1"/>
</dbReference>
<keyword evidence="2" id="KW-0560">Oxidoreductase</keyword>
<dbReference type="SUPFAM" id="SSF51735">
    <property type="entry name" value="NAD(P)-binding Rossmann-fold domains"/>
    <property type="match status" value="1"/>
</dbReference>
<sequence>MNVVVVGATGDVGYGVVARCLARGWPVTAVGRRPEALAALADEKWAGSAPLRVHTGSIADDAAAAALRDEIDIGRFDAVVLAVSTQWPGRPLAETDYADLSTFFGAYLRAHLAAAKAFLPAMSADSRFIGIGGGMADFVVPGLVPVSMMQAAQRMLYRGLHQENKGSGIEIREVMVVSKVNGRSNRAGADPRWLTDSEIGEHVCAVIAAPAEFAGPVLRLESPRTRRTER</sequence>
<dbReference type="InterPro" id="IPR002347">
    <property type="entry name" value="SDR_fam"/>
</dbReference>
<dbReference type="Proteomes" id="UP000638263">
    <property type="component" value="Unassembled WGS sequence"/>
</dbReference>
<dbReference type="GO" id="GO:0016491">
    <property type="term" value="F:oxidoreductase activity"/>
    <property type="evidence" value="ECO:0007669"/>
    <property type="project" value="UniProtKB-KW"/>
</dbReference>
<comment type="similarity">
    <text evidence="1">Belongs to the short-chain dehydrogenases/reductases (SDR) family.</text>
</comment>
<evidence type="ECO:0000256" key="2">
    <source>
        <dbReference type="ARBA" id="ARBA00023002"/>
    </source>
</evidence>
<reference evidence="3" key="2">
    <citation type="submission" date="2020-09" db="EMBL/GenBank/DDBJ databases">
        <authorList>
            <person name="Sun Q."/>
            <person name="Zhou Y."/>
        </authorList>
    </citation>
    <scope>NUCLEOTIDE SEQUENCE</scope>
    <source>
        <strain evidence="3">CGMCC 4.3508</strain>
    </source>
</reference>
<dbReference type="RefSeq" id="WP_062997741.1">
    <property type="nucleotide sequence ID" value="NZ_BMMH01000005.1"/>
</dbReference>
<evidence type="ECO:0000256" key="1">
    <source>
        <dbReference type="ARBA" id="ARBA00006484"/>
    </source>
</evidence>
<dbReference type="PANTHER" id="PTHR43669">
    <property type="entry name" value="5-KETO-D-GLUCONATE 5-REDUCTASE"/>
    <property type="match status" value="1"/>
</dbReference>
<dbReference type="PANTHER" id="PTHR43669:SF3">
    <property type="entry name" value="ALCOHOL DEHYDROGENASE, PUTATIVE (AFU_ORTHOLOGUE AFUA_3G03445)-RELATED"/>
    <property type="match status" value="1"/>
</dbReference>
<dbReference type="InterPro" id="IPR036291">
    <property type="entry name" value="NAD(P)-bd_dom_sf"/>
</dbReference>
<dbReference type="Pfam" id="PF00106">
    <property type="entry name" value="adh_short"/>
    <property type="match status" value="1"/>
</dbReference>
<accession>A0A917VTI4</accession>
<name>A0A917VTI4_9NOCA</name>
<dbReference type="AlphaFoldDB" id="A0A917VTI4"/>
<evidence type="ECO:0000313" key="4">
    <source>
        <dbReference type="Proteomes" id="UP000638263"/>
    </source>
</evidence>
<dbReference type="EMBL" id="BMMH01000005">
    <property type="protein sequence ID" value="GGL12646.1"/>
    <property type="molecule type" value="Genomic_DNA"/>
</dbReference>
<evidence type="ECO:0000313" key="3">
    <source>
        <dbReference type="EMBL" id="GGL12646.1"/>
    </source>
</evidence>
<organism evidence="3 4">
    <name type="scientific">Nocardia jinanensis</name>
    <dbReference type="NCBI Taxonomy" id="382504"/>
    <lineage>
        <taxon>Bacteria</taxon>
        <taxon>Bacillati</taxon>
        <taxon>Actinomycetota</taxon>
        <taxon>Actinomycetes</taxon>
        <taxon>Mycobacteriales</taxon>
        <taxon>Nocardiaceae</taxon>
        <taxon>Nocardia</taxon>
    </lineage>
</organism>
<gene>
    <name evidence="3" type="ORF">GCM10011588_28840</name>
</gene>
<proteinExistence type="inferred from homology"/>
<reference evidence="3" key="1">
    <citation type="journal article" date="2014" name="Int. J. Syst. Evol. Microbiol.">
        <title>Complete genome sequence of Corynebacterium casei LMG S-19264T (=DSM 44701T), isolated from a smear-ripened cheese.</title>
        <authorList>
            <consortium name="US DOE Joint Genome Institute (JGI-PGF)"/>
            <person name="Walter F."/>
            <person name="Albersmeier A."/>
            <person name="Kalinowski J."/>
            <person name="Ruckert C."/>
        </authorList>
    </citation>
    <scope>NUCLEOTIDE SEQUENCE</scope>
    <source>
        <strain evidence="3">CGMCC 4.3508</strain>
    </source>
</reference>
<dbReference type="Gene3D" id="3.40.50.720">
    <property type="entry name" value="NAD(P)-binding Rossmann-like Domain"/>
    <property type="match status" value="1"/>
</dbReference>